<comment type="subunit">
    <text evidence="10">Component of the endosomal sorting complex required for transport II (ESCRT-II).</text>
</comment>
<dbReference type="SUPFAM" id="SSF50729">
    <property type="entry name" value="PH domain-like"/>
    <property type="match status" value="1"/>
</dbReference>
<dbReference type="GO" id="GO:0043130">
    <property type="term" value="F:ubiquitin binding"/>
    <property type="evidence" value="ECO:0007669"/>
    <property type="project" value="UniProtKB-UniRule"/>
</dbReference>
<feature type="domain" description="RanBP2-type" evidence="12">
    <location>
        <begin position="151"/>
        <end position="182"/>
    </location>
</feature>
<dbReference type="InterPro" id="IPR037855">
    <property type="entry name" value="Vps36"/>
</dbReference>
<evidence type="ECO:0000259" key="12">
    <source>
        <dbReference type="PROSITE" id="PS50199"/>
    </source>
</evidence>
<dbReference type="SMART" id="SM00547">
    <property type="entry name" value="ZnF_RBZ"/>
    <property type="match status" value="2"/>
</dbReference>
<dbReference type="InterPro" id="IPR021648">
    <property type="entry name" value="GLUE_dom"/>
</dbReference>
<evidence type="ECO:0000256" key="4">
    <source>
        <dbReference type="ARBA" id="ARBA00022490"/>
    </source>
</evidence>
<evidence type="ECO:0000256" key="6">
    <source>
        <dbReference type="ARBA" id="ARBA00022771"/>
    </source>
</evidence>
<dbReference type="PROSITE" id="PS01358">
    <property type="entry name" value="ZF_RANBP2_1"/>
    <property type="match status" value="1"/>
</dbReference>
<dbReference type="AlphaFoldDB" id="A0A9W8G5S5"/>
<dbReference type="InterPro" id="IPR036390">
    <property type="entry name" value="WH_DNA-bd_sf"/>
</dbReference>
<keyword evidence="10" id="KW-0967">Endosome</keyword>
<dbReference type="GO" id="GO:0000814">
    <property type="term" value="C:ESCRT II complex"/>
    <property type="evidence" value="ECO:0007669"/>
    <property type="project" value="UniProtKB-UniRule"/>
</dbReference>
<gene>
    <name evidence="14" type="primary">VPS36</name>
    <name evidence="14" type="ORF">GGI25_004607</name>
</gene>
<keyword evidence="6 9" id="KW-0863">Zinc-finger</keyword>
<dbReference type="InterPro" id="IPR036443">
    <property type="entry name" value="Znf_RanBP2_sf"/>
</dbReference>
<evidence type="ECO:0000256" key="5">
    <source>
        <dbReference type="ARBA" id="ARBA00022723"/>
    </source>
</evidence>
<comment type="function">
    <text evidence="10">Component of the ESCRT-II complex (endosomal sorting complex required for transport II), which is required for multivesicular body (MVB) formation and sorting of endosomal cargo proteins into MVBs.</text>
</comment>
<dbReference type="PANTHER" id="PTHR13128">
    <property type="entry name" value="VACUOLAR PROTEIN-SORTING-ASSOCIATED PROTEIN 36"/>
    <property type="match status" value="1"/>
</dbReference>
<evidence type="ECO:0000256" key="1">
    <source>
        <dbReference type="ARBA" id="ARBA00009697"/>
    </source>
</evidence>
<dbReference type="PROSITE" id="PS50199">
    <property type="entry name" value="ZF_RANBP2_2"/>
    <property type="match status" value="1"/>
</dbReference>
<dbReference type="SUPFAM" id="SSF90209">
    <property type="entry name" value="Ran binding protein zinc finger-like"/>
    <property type="match status" value="2"/>
</dbReference>
<evidence type="ECO:0000256" key="3">
    <source>
        <dbReference type="ARBA" id="ARBA00022448"/>
    </source>
</evidence>
<sequence length="595" mass="63996">MEPVEVAHTLRPLLESGEKILCIQSKVGLYNGHVRDEEHDSGTVYLTSLRLVYVDQQSPREKSMELHLSRIERCSLHSGFLYSSGKISLYLRPTPGRGSGKAPEQMPAQADGRKYAWVSPYGSIGSAAASAATAAAVERLNGHARPHTAPSAGSPDWMCSICENVNKGGEGKCALCGVPRQGDSVPVEVDDALERAIANSMRQHARCPVCTFDNHASMTRCEMCDSELQPQDSSVPLAGNMARAEAVAGEDPSAPCYDAAAGDGDVSNVELIKLSFRAGGSSSFYTTLNETVNSSTWLVVDIDSAADTPGGAAQAGAVQRSTTARERRPTVGGISTLVSAAHETERARDVTLRSAFADLDALTAMANEILGLAEQIATQLNSPAASKLRKRGGSESDEDTAERADAFRQYLLDLGIDSPVTKDTAGAAFHEELARELCDYLENYVSKCGGTVALVDAYCLYNRAREFTLVYPSDFVQACNKFSALDLPLRLREYPSGLLAIEDPGSASDALIIGRIKRYIQSFGPVTANDLAALEDCPLTLAEERLWVCERAAQVCRDESVEGVRFYSNVFVDSASGSTGDNARPDDSDRQWHFI</sequence>
<dbReference type="GO" id="GO:0008270">
    <property type="term" value="F:zinc ion binding"/>
    <property type="evidence" value="ECO:0007669"/>
    <property type="project" value="UniProtKB-KW"/>
</dbReference>
<dbReference type="OrthoDB" id="271448at2759"/>
<feature type="domain" description="GLUE N-terminal" evidence="13">
    <location>
        <begin position="4"/>
        <end position="304"/>
    </location>
</feature>
<dbReference type="InterPro" id="IPR036388">
    <property type="entry name" value="WH-like_DNA-bd_sf"/>
</dbReference>
<dbReference type="InterPro" id="IPR040608">
    <property type="entry name" value="Snf8/Vps36"/>
</dbReference>
<evidence type="ECO:0000256" key="8">
    <source>
        <dbReference type="ARBA" id="ARBA00022927"/>
    </source>
</evidence>
<dbReference type="Pfam" id="PF04157">
    <property type="entry name" value="EAP30"/>
    <property type="match status" value="1"/>
</dbReference>
<evidence type="ECO:0000256" key="10">
    <source>
        <dbReference type="RuleBase" id="RU367095"/>
    </source>
</evidence>
<evidence type="ECO:0000259" key="13">
    <source>
        <dbReference type="PROSITE" id="PS51495"/>
    </source>
</evidence>
<keyword evidence="7" id="KW-0862">Zinc</keyword>
<protein>
    <recommendedName>
        <fullName evidence="2 10">Vacuolar protein-sorting-associated protein 36</fullName>
    </recommendedName>
    <alternativeName>
        <fullName evidence="10">ESCRT-II complex subunit VPS36</fullName>
    </alternativeName>
</protein>
<dbReference type="GO" id="GO:0032266">
    <property type="term" value="F:phosphatidylinositol-3-phosphate binding"/>
    <property type="evidence" value="ECO:0007669"/>
    <property type="project" value="UniProtKB-UniRule"/>
</dbReference>
<dbReference type="PANTHER" id="PTHR13128:SF12">
    <property type="entry name" value="VACUOLAR PROTEIN-SORTING-ASSOCIATED PROTEIN 36"/>
    <property type="match status" value="1"/>
</dbReference>
<dbReference type="Gene3D" id="2.30.30.380">
    <property type="entry name" value="Zn-finger domain of Sec23/24"/>
    <property type="match status" value="1"/>
</dbReference>
<keyword evidence="8 10" id="KW-0653">Protein transport</keyword>
<dbReference type="Gene3D" id="2.30.29.30">
    <property type="entry name" value="Pleckstrin-homology domain (PH domain)/Phosphotyrosine-binding domain (PTB)"/>
    <property type="match status" value="1"/>
</dbReference>
<dbReference type="SUPFAM" id="SSF46785">
    <property type="entry name" value="Winged helix' DNA-binding domain"/>
    <property type="match status" value="2"/>
</dbReference>
<comment type="subcellular location">
    <subcellularLocation>
        <location evidence="10">Cytoplasm</location>
    </subcellularLocation>
    <subcellularLocation>
        <location evidence="10">Endosome</location>
    </subcellularLocation>
</comment>
<dbReference type="GO" id="GO:0031902">
    <property type="term" value="C:late endosome membrane"/>
    <property type="evidence" value="ECO:0007669"/>
    <property type="project" value="UniProtKB-UniRule"/>
</dbReference>
<evidence type="ECO:0000256" key="2">
    <source>
        <dbReference type="ARBA" id="ARBA00017953"/>
    </source>
</evidence>
<dbReference type="GO" id="GO:0016787">
    <property type="term" value="F:hydrolase activity"/>
    <property type="evidence" value="ECO:0007669"/>
    <property type="project" value="UniProtKB-KW"/>
</dbReference>
<dbReference type="Gene3D" id="1.10.10.10">
    <property type="entry name" value="Winged helix-like DNA-binding domain superfamily/Winged helix DNA-binding domain"/>
    <property type="match status" value="2"/>
</dbReference>
<proteinExistence type="inferred from homology"/>
<evidence type="ECO:0000256" key="11">
    <source>
        <dbReference type="SAM" id="MobiDB-lite"/>
    </source>
</evidence>
<reference evidence="14" key="1">
    <citation type="submission" date="2022-07" db="EMBL/GenBank/DDBJ databases">
        <title>Phylogenomic reconstructions and comparative analyses of Kickxellomycotina fungi.</title>
        <authorList>
            <person name="Reynolds N.K."/>
            <person name="Stajich J.E."/>
            <person name="Barry K."/>
            <person name="Grigoriev I.V."/>
            <person name="Crous P."/>
            <person name="Smith M.E."/>
        </authorList>
    </citation>
    <scope>NUCLEOTIDE SEQUENCE</scope>
    <source>
        <strain evidence="14">NRRL 3115</strain>
    </source>
</reference>
<keyword evidence="14" id="KW-0378">Hydrolase</keyword>
<dbReference type="Gene3D" id="6.10.140.260">
    <property type="match status" value="1"/>
</dbReference>
<evidence type="ECO:0000313" key="15">
    <source>
        <dbReference type="Proteomes" id="UP001151518"/>
    </source>
</evidence>
<evidence type="ECO:0000313" key="14">
    <source>
        <dbReference type="EMBL" id="KAJ2673622.1"/>
    </source>
</evidence>
<dbReference type="InterPro" id="IPR011993">
    <property type="entry name" value="PH-like_dom_sf"/>
</dbReference>
<name>A0A9W8G5S5_9FUNG</name>
<evidence type="ECO:0000256" key="9">
    <source>
        <dbReference type="PROSITE-ProRule" id="PRU00322"/>
    </source>
</evidence>
<comment type="caution">
    <text evidence="14">The sequence shown here is derived from an EMBL/GenBank/DDBJ whole genome shotgun (WGS) entry which is preliminary data.</text>
</comment>
<keyword evidence="5" id="KW-0479">Metal-binding</keyword>
<comment type="similarity">
    <text evidence="1 10">Belongs to the VPS36 family.</text>
</comment>
<dbReference type="GO" id="GO:0043328">
    <property type="term" value="P:protein transport to vacuole involved in ubiquitin-dependent protein catabolic process via the multivesicular body sorting pathway"/>
    <property type="evidence" value="ECO:0007669"/>
    <property type="project" value="UniProtKB-UniRule"/>
</dbReference>
<dbReference type="PROSITE" id="PS51495">
    <property type="entry name" value="GLUE"/>
    <property type="match status" value="1"/>
</dbReference>
<organism evidence="14 15">
    <name type="scientific">Coemansia spiralis</name>
    <dbReference type="NCBI Taxonomy" id="417178"/>
    <lineage>
        <taxon>Eukaryota</taxon>
        <taxon>Fungi</taxon>
        <taxon>Fungi incertae sedis</taxon>
        <taxon>Zoopagomycota</taxon>
        <taxon>Kickxellomycotina</taxon>
        <taxon>Kickxellomycetes</taxon>
        <taxon>Kickxellales</taxon>
        <taxon>Kickxellaceae</taxon>
        <taxon>Coemansia</taxon>
    </lineage>
</organism>
<dbReference type="Proteomes" id="UP001151518">
    <property type="component" value="Unassembled WGS sequence"/>
</dbReference>
<evidence type="ECO:0000256" key="7">
    <source>
        <dbReference type="ARBA" id="ARBA00022833"/>
    </source>
</evidence>
<keyword evidence="3 10" id="KW-0813">Transport</keyword>
<feature type="region of interest" description="Disordered" evidence="11">
    <location>
        <begin position="309"/>
        <end position="329"/>
    </location>
</feature>
<dbReference type="Pfam" id="PF00641">
    <property type="entry name" value="Zn_ribbon_RanBP"/>
    <property type="match status" value="1"/>
</dbReference>
<accession>A0A9W8G5S5</accession>
<dbReference type="InterPro" id="IPR001876">
    <property type="entry name" value="Znf_RanBP2"/>
</dbReference>
<dbReference type="Pfam" id="PF11605">
    <property type="entry name" value="Vps36_ESCRT-II"/>
    <property type="match status" value="1"/>
</dbReference>
<keyword evidence="4 10" id="KW-0963">Cytoplasm</keyword>
<dbReference type="FunFam" id="1.10.10.10:FF:000416">
    <property type="entry name" value="Vacuolar protein-sorting-associated protein 36"/>
    <property type="match status" value="1"/>
</dbReference>
<dbReference type="EMBL" id="JANBTW010000065">
    <property type="protein sequence ID" value="KAJ2673622.1"/>
    <property type="molecule type" value="Genomic_DNA"/>
</dbReference>